<evidence type="ECO:0000313" key="4">
    <source>
        <dbReference type="Proteomes" id="UP000755104"/>
    </source>
</evidence>
<evidence type="ECO:0000256" key="1">
    <source>
        <dbReference type="SAM" id="MobiDB-lite"/>
    </source>
</evidence>
<proteinExistence type="predicted"/>
<feature type="chain" id="PRO_5047330941" evidence="2">
    <location>
        <begin position="24"/>
        <end position="189"/>
    </location>
</feature>
<protein>
    <submittedName>
        <fullName evidence="3">Uncharacterized protein</fullName>
    </submittedName>
</protein>
<dbReference type="Proteomes" id="UP000755104">
    <property type="component" value="Unassembled WGS sequence"/>
</dbReference>
<organism evidence="3 4">
    <name type="scientific">Qipengyuania qiaonensis</name>
    <dbReference type="NCBI Taxonomy" id="2867240"/>
    <lineage>
        <taxon>Bacteria</taxon>
        <taxon>Pseudomonadati</taxon>
        <taxon>Pseudomonadota</taxon>
        <taxon>Alphaproteobacteria</taxon>
        <taxon>Sphingomonadales</taxon>
        <taxon>Erythrobacteraceae</taxon>
        <taxon>Qipengyuania</taxon>
    </lineage>
</organism>
<evidence type="ECO:0000256" key="2">
    <source>
        <dbReference type="SAM" id="SignalP"/>
    </source>
</evidence>
<feature type="compositionally biased region" description="Low complexity" evidence="1">
    <location>
        <begin position="177"/>
        <end position="189"/>
    </location>
</feature>
<gene>
    <name evidence="3" type="ORF">K3174_07460</name>
</gene>
<feature type="signal peptide" evidence="2">
    <location>
        <begin position="1"/>
        <end position="23"/>
    </location>
</feature>
<name>A0ABS7J4V4_9SPHN</name>
<dbReference type="RefSeq" id="WP_221557664.1">
    <property type="nucleotide sequence ID" value="NZ_JAIGNO010000003.1"/>
</dbReference>
<evidence type="ECO:0000313" key="3">
    <source>
        <dbReference type="EMBL" id="MBX7482364.1"/>
    </source>
</evidence>
<sequence length="189" mass="19781">MSRHWRPASLVVLSLLAPVPLAAQDEPPETIDILVPPETYEGELEDCSAEQEAASISGEIIVCRRRVGGGGFGYDPERAEREYATRTMNRGAPKAPDVFGIPDHGVVVARGCFIPPCPPPPALIIDVGALPEAPAGSDADRIARGLNPTGEDTPAQPGVPLVQRELGLPPPSDAINPSESASPTEEPSG</sequence>
<accession>A0ABS7J4V4</accession>
<dbReference type="EMBL" id="JAIGNO010000003">
    <property type="protein sequence ID" value="MBX7482364.1"/>
    <property type="molecule type" value="Genomic_DNA"/>
</dbReference>
<keyword evidence="2" id="KW-0732">Signal</keyword>
<reference evidence="3 4" key="1">
    <citation type="submission" date="2021-08" db="EMBL/GenBank/DDBJ databases">
        <title>Comparative Genomics Analysis of the Genus Qipengyuania Reveals Extensive Genetic Diversity and Metabolic Versatility, Including the Description of Fifteen Novel Species.</title>
        <authorList>
            <person name="Liu Y."/>
        </authorList>
    </citation>
    <scope>NUCLEOTIDE SEQUENCE [LARGE SCALE GENOMIC DNA]</scope>
    <source>
        <strain evidence="3 4">6D47A</strain>
    </source>
</reference>
<keyword evidence="4" id="KW-1185">Reference proteome</keyword>
<feature type="region of interest" description="Disordered" evidence="1">
    <location>
        <begin position="136"/>
        <end position="189"/>
    </location>
</feature>
<comment type="caution">
    <text evidence="3">The sequence shown here is derived from an EMBL/GenBank/DDBJ whole genome shotgun (WGS) entry which is preliminary data.</text>
</comment>